<dbReference type="InterPro" id="IPR045397">
    <property type="entry name" value="TumE-like"/>
</dbReference>
<evidence type="ECO:0000313" key="2">
    <source>
        <dbReference type="Proteomes" id="UP000241936"/>
    </source>
</evidence>
<dbReference type="EMBL" id="CP024081">
    <property type="protein sequence ID" value="AVU78280.1"/>
    <property type="molecule type" value="Genomic_DNA"/>
</dbReference>
<dbReference type="RefSeq" id="WP_047226882.1">
    <property type="nucleotide sequence ID" value="NZ_CAXAOX010000011.1"/>
</dbReference>
<reference evidence="1 2" key="1">
    <citation type="journal article" date="2018" name="Front. Microbiol.">
        <title>Pseudomonas rhizophila S211, a New Plant Growth-Promoting Rhizobacterium with Potential in Pesticide-Bioremediation.</title>
        <authorList>
            <person name="Hassen W."/>
            <person name="Neifar M."/>
            <person name="Cherif H."/>
            <person name="Najjari A."/>
            <person name="Chouchane H."/>
            <person name="Driouich R.C."/>
            <person name="Salah A."/>
            <person name="Naili F."/>
            <person name="Mosbah A."/>
            <person name="Souissi Y."/>
            <person name="Raddadi N."/>
            <person name="Ouzari H.I."/>
            <person name="Fava F."/>
            <person name="Cherif A."/>
        </authorList>
    </citation>
    <scope>NUCLEOTIDE SEQUENCE [LARGE SCALE GENOMIC DNA]</scope>
    <source>
        <strain evidence="1 2">S211</strain>
    </source>
</reference>
<dbReference type="Pfam" id="PF20126">
    <property type="entry name" value="TumE"/>
    <property type="match status" value="1"/>
</dbReference>
<dbReference type="Proteomes" id="UP000241936">
    <property type="component" value="Chromosome"/>
</dbReference>
<protein>
    <submittedName>
        <fullName evidence="1">Uncharacterized protein</fullName>
    </submittedName>
</protein>
<gene>
    <name evidence="1" type="ORF">CRX69_25055</name>
</gene>
<keyword evidence="2" id="KW-1185">Reference proteome</keyword>
<sequence>MQRDYGLDTLLSLHQEILAQEGGYWAKIEAYQVEPSEHIPHGIKYSLTLHDRGGTRVLGYDNAHLVKPAKFKYAGQVLPYDHKHRSSTDKGVPYEFKDAQQLLRDFFADVDRVLEQVKK</sequence>
<name>A0ABN5JY26_9PSED</name>
<organism evidence="1 2">
    <name type="scientific">Pseudomonas rhizophila</name>
    <dbReference type="NCBI Taxonomy" id="2045200"/>
    <lineage>
        <taxon>Bacteria</taxon>
        <taxon>Pseudomonadati</taxon>
        <taxon>Pseudomonadota</taxon>
        <taxon>Gammaproteobacteria</taxon>
        <taxon>Pseudomonadales</taxon>
        <taxon>Pseudomonadaceae</taxon>
        <taxon>Pseudomonas</taxon>
    </lineage>
</organism>
<accession>A0ABN5JY26</accession>
<evidence type="ECO:0000313" key="1">
    <source>
        <dbReference type="EMBL" id="AVU78280.1"/>
    </source>
</evidence>
<proteinExistence type="predicted"/>